<proteinExistence type="predicted"/>
<feature type="signal peptide" evidence="2">
    <location>
        <begin position="1"/>
        <end position="21"/>
    </location>
</feature>
<dbReference type="Ensembl" id="ENSCCRT00020016174.1">
    <property type="protein sequence ID" value="ENSCCRP00020014694.1"/>
    <property type="gene ID" value="ENSCCRG00020007142.1"/>
</dbReference>
<evidence type="ECO:0000313" key="3">
    <source>
        <dbReference type="Ensembl" id="ENSCCRP00020014694.1"/>
    </source>
</evidence>
<accession>A0A8C2CMX6</accession>
<evidence type="ECO:0000256" key="1">
    <source>
        <dbReference type="SAM" id="Phobius"/>
    </source>
</evidence>
<sequence>IFQHLKMALLSCLRTPGLCGALHYTETRSISSGTLYIKDPLNFWCGGRVNLKDAKTKSEPVYEKLFFSNVIFYNISVFTVFFIKYMHPW</sequence>
<feature type="transmembrane region" description="Helical" evidence="1">
    <location>
        <begin position="65"/>
        <end position="86"/>
    </location>
</feature>
<feature type="chain" id="PRO_5033980902" evidence="2">
    <location>
        <begin position="22"/>
        <end position="89"/>
    </location>
</feature>
<keyword evidence="1" id="KW-0472">Membrane</keyword>
<dbReference type="AlphaFoldDB" id="A0A8C2CMX6"/>
<name>A0A8C2CMX6_CYPCA</name>
<keyword evidence="1" id="KW-1133">Transmembrane helix</keyword>
<keyword evidence="2" id="KW-0732">Signal</keyword>
<organism evidence="3 4">
    <name type="scientific">Cyprinus carpio</name>
    <name type="common">Common carp</name>
    <dbReference type="NCBI Taxonomy" id="7962"/>
    <lineage>
        <taxon>Eukaryota</taxon>
        <taxon>Metazoa</taxon>
        <taxon>Chordata</taxon>
        <taxon>Craniata</taxon>
        <taxon>Vertebrata</taxon>
        <taxon>Euteleostomi</taxon>
        <taxon>Actinopterygii</taxon>
        <taxon>Neopterygii</taxon>
        <taxon>Teleostei</taxon>
        <taxon>Ostariophysi</taxon>
        <taxon>Cypriniformes</taxon>
        <taxon>Cyprinidae</taxon>
        <taxon>Cyprininae</taxon>
        <taxon>Cyprinus</taxon>
    </lineage>
</organism>
<evidence type="ECO:0000256" key="2">
    <source>
        <dbReference type="SAM" id="SignalP"/>
    </source>
</evidence>
<reference evidence="3" key="1">
    <citation type="submission" date="2025-08" db="UniProtKB">
        <authorList>
            <consortium name="Ensembl"/>
        </authorList>
    </citation>
    <scope>IDENTIFICATION</scope>
</reference>
<keyword evidence="1" id="KW-0812">Transmembrane</keyword>
<protein>
    <submittedName>
        <fullName evidence="3">Uncharacterized protein</fullName>
    </submittedName>
</protein>
<evidence type="ECO:0000313" key="4">
    <source>
        <dbReference type="Proteomes" id="UP000694701"/>
    </source>
</evidence>
<dbReference type="Proteomes" id="UP000694701">
    <property type="component" value="Unplaced"/>
</dbReference>